<dbReference type="InterPro" id="IPR042177">
    <property type="entry name" value="Cell/Rod_1"/>
</dbReference>
<sequence>MISGDRRREMTCALSLAAAGLVLLFSLIRTPELKFAMAWTARMLAPAEWPARMISRGFRAGFEWAADRQELLAAIEDLKARERRLSADLALSKELDVRQAVSDRGEFVIDFRDPQAWWDEVRLDMAGQPSPQKGSPAVKDAGLVGLVTDSAQGRTWVRLITSADSYVPVVAEEARDVGVAVGDGNGRVWLRYVAPSVTLQKGERIVTSIGAGGLMPGVLVGVLTGNVERPSPDLIDYEIAPAAPLSRLQSLGFLEKGQK</sequence>
<reference evidence="6 7" key="1">
    <citation type="submission" date="2011-11" db="EMBL/GenBank/DDBJ databases">
        <title>The Noncontiguous Finished genome of Jonquetella anthropi DSM 22815.</title>
        <authorList>
            <consortium name="US DOE Joint Genome Institute (JGI-PGF)"/>
            <person name="Lucas S."/>
            <person name="Copeland A."/>
            <person name="Lapidus A."/>
            <person name="Glavina del Rio T."/>
            <person name="Dalin E."/>
            <person name="Tice H."/>
            <person name="Bruce D."/>
            <person name="Goodwin L."/>
            <person name="Pitluck S."/>
            <person name="Peters L."/>
            <person name="Mikhailova N."/>
            <person name="Held B."/>
            <person name="Kyrpides N."/>
            <person name="Mavromatis K."/>
            <person name="Ivanova N."/>
            <person name="Markowitz V."/>
            <person name="Cheng J.-F."/>
            <person name="Hugenholtz P."/>
            <person name="Woyke T."/>
            <person name="Wu D."/>
            <person name="Gronow S."/>
            <person name="Wellnitz S."/>
            <person name="Brambilla E."/>
            <person name="Klenk H.-P."/>
            <person name="Eisen J.A."/>
        </authorList>
    </citation>
    <scope>NUCLEOTIDE SEQUENCE [LARGE SCALE GENOMIC DNA]</scope>
    <source>
        <strain evidence="6 7">DSM 22815</strain>
    </source>
</reference>
<dbReference type="InterPro" id="IPR042175">
    <property type="entry name" value="Cell/Rod_MreC_2"/>
</dbReference>
<dbReference type="PANTHER" id="PTHR34138:SF1">
    <property type="entry name" value="CELL SHAPE-DETERMINING PROTEIN MREC"/>
    <property type="match status" value="1"/>
</dbReference>
<keyword evidence="7" id="KW-1185">Reference proteome</keyword>
<dbReference type="PANTHER" id="PTHR34138">
    <property type="entry name" value="CELL SHAPE-DETERMINING PROTEIN MREC"/>
    <property type="match status" value="1"/>
</dbReference>
<comment type="similarity">
    <text evidence="1">Belongs to the MreC family.</text>
</comment>
<dbReference type="EMBL" id="CM001376">
    <property type="protein sequence ID" value="EHM13722.1"/>
    <property type="molecule type" value="Genomic_DNA"/>
</dbReference>
<feature type="domain" description="Rod shape-determining protein MreC beta-barrel core" evidence="5">
    <location>
        <begin position="112"/>
        <end position="251"/>
    </location>
</feature>
<dbReference type="Gene3D" id="2.40.10.350">
    <property type="entry name" value="Rod shape-determining protein MreC, domain 2"/>
    <property type="match status" value="1"/>
</dbReference>
<evidence type="ECO:0000256" key="2">
    <source>
        <dbReference type="ARBA" id="ARBA00013855"/>
    </source>
</evidence>
<accession>H0UML9</accession>
<evidence type="ECO:0000259" key="5">
    <source>
        <dbReference type="Pfam" id="PF04085"/>
    </source>
</evidence>
<keyword evidence="3" id="KW-0133">Cell shape</keyword>
<dbReference type="STRING" id="885272.JonanDRAFT_1358"/>
<evidence type="ECO:0000256" key="4">
    <source>
        <dbReference type="ARBA" id="ARBA00032089"/>
    </source>
</evidence>
<evidence type="ECO:0000256" key="1">
    <source>
        <dbReference type="ARBA" id="ARBA00009369"/>
    </source>
</evidence>
<dbReference type="HOGENOM" id="CLU_042663_4_0_0"/>
<protein>
    <recommendedName>
        <fullName evidence="2">Cell shape-determining protein MreC</fullName>
    </recommendedName>
    <alternativeName>
        <fullName evidence="4">Cell shape protein MreC</fullName>
    </alternativeName>
</protein>
<dbReference type="Proteomes" id="UP000003806">
    <property type="component" value="Chromosome"/>
</dbReference>
<dbReference type="GO" id="GO:0008360">
    <property type="term" value="P:regulation of cell shape"/>
    <property type="evidence" value="ECO:0007669"/>
    <property type="project" value="UniProtKB-KW"/>
</dbReference>
<dbReference type="InterPro" id="IPR055342">
    <property type="entry name" value="MreC_beta-barrel_core"/>
</dbReference>
<evidence type="ECO:0000313" key="7">
    <source>
        <dbReference type="Proteomes" id="UP000003806"/>
    </source>
</evidence>
<organism evidence="6 7">
    <name type="scientific">Jonquetella anthropi DSM 22815</name>
    <dbReference type="NCBI Taxonomy" id="885272"/>
    <lineage>
        <taxon>Bacteria</taxon>
        <taxon>Thermotogati</taxon>
        <taxon>Synergistota</taxon>
        <taxon>Synergistia</taxon>
        <taxon>Synergistales</taxon>
        <taxon>Dethiosulfovibrionaceae</taxon>
        <taxon>Jonquetella</taxon>
    </lineage>
</organism>
<evidence type="ECO:0000256" key="3">
    <source>
        <dbReference type="ARBA" id="ARBA00022960"/>
    </source>
</evidence>
<dbReference type="GO" id="GO:0005886">
    <property type="term" value="C:plasma membrane"/>
    <property type="evidence" value="ECO:0007669"/>
    <property type="project" value="TreeGrafter"/>
</dbReference>
<dbReference type="Gene3D" id="2.40.10.340">
    <property type="entry name" value="Rod shape-determining protein MreC, domain 1"/>
    <property type="match status" value="1"/>
</dbReference>
<name>H0UML9_9BACT</name>
<proteinExistence type="inferred from homology"/>
<gene>
    <name evidence="6" type="ORF">JonanDRAFT_1358</name>
</gene>
<dbReference type="AlphaFoldDB" id="H0UML9"/>
<dbReference type="Pfam" id="PF04085">
    <property type="entry name" value="MreC"/>
    <property type="match status" value="1"/>
</dbReference>
<evidence type="ECO:0000313" key="6">
    <source>
        <dbReference type="EMBL" id="EHM13722.1"/>
    </source>
</evidence>
<dbReference type="eggNOG" id="COG1792">
    <property type="taxonomic scope" value="Bacteria"/>
</dbReference>
<dbReference type="InterPro" id="IPR007221">
    <property type="entry name" value="MreC"/>
</dbReference>